<reference evidence="1" key="2">
    <citation type="journal article" date="2021" name="PeerJ">
        <title>Extensive microbial diversity within the chicken gut microbiome revealed by metagenomics and culture.</title>
        <authorList>
            <person name="Gilroy R."/>
            <person name="Ravi A."/>
            <person name="Getino M."/>
            <person name="Pursley I."/>
            <person name="Horton D.L."/>
            <person name="Alikhan N.F."/>
            <person name="Baker D."/>
            <person name="Gharbi K."/>
            <person name="Hall N."/>
            <person name="Watson M."/>
            <person name="Adriaenssens E.M."/>
            <person name="Foster-Nyarko E."/>
            <person name="Jarju S."/>
            <person name="Secka A."/>
            <person name="Antonio M."/>
            <person name="Oren A."/>
            <person name="Chaudhuri R.R."/>
            <person name="La Ragione R."/>
            <person name="Hildebrand F."/>
            <person name="Pallen M.J."/>
        </authorList>
    </citation>
    <scope>NUCLEOTIDE SEQUENCE</scope>
    <source>
        <strain evidence="1">B1-16210</strain>
    </source>
</reference>
<gene>
    <name evidence="1" type="ORF">IAC77_03080</name>
</gene>
<sequence>MTHDDVWRAIERFATEHGMSCSGLAKCSGLDPTTFNRSKRWSKEGQPRWPSTNSISKILASTGASIQDFTKFIDSQHQTHE</sequence>
<name>A0A940DEW1_9PROT</name>
<reference evidence="1" key="1">
    <citation type="submission" date="2020-10" db="EMBL/GenBank/DDBJ databases">
        <authorList>
            <person name="Gilroy R."/>
        </authorList>
    </citation>
    <scope>NUCLEOTIDE SEQUENCE</scope>
    <source>
        <strain evidence="1">B1-16210</strain>
    </source>
</reference>
<proteinExistence type="predicted"/>
<comment type="caution">
    <text evidence="1">The sequence shown here is derived from an EMBL/GenBank/DDBJ whole genome shotgun (WGS) entry which is preliminary data.</text>
</comment>
<dbReference type="Proteomes" id="UP000721442">
    <property type="component" value="Unassembled WGS sequence"/>
</dbReference>
<organism evidence="1 2">
    <name type="scientific">Candidatus Enterousia excrementavium</name>
    <dbReference type="NCBI Taxonomy" id="2840789"/>
    <lineage>
        <taxon>Bacteria</taxon>
        <taxon>Pseudomonadati</taxon>
        <taxon>Pseudomonadota</taxon>
        <taxon>Alphaproteobacteria</taxon>
        <taxon>Candidatus Enterousia</taxon>
    </lineage>
</organism>
<evidence type="ECO:0000313" key="1">
    <source>
        <dbReference type="EMBL" id="MBO8407420.1"/>
    </source>
</evidence>
<dbReference type="EMBL" id="JADINE010000037">
    <property type="protein sequence ID" value="MBO8407420.1"/>
    <property type="molecule type" value="Genomic_DNA"/>
</dbReference>
<protein>
    <submittedName>
        <fullName evidence="1">Helix-turn-helix transcriptional regulator</fullName>
    </submittedName>
</protein>
<accession>A0A940DEW1</accession>
<dbReference type="AlphaFoldDB" id="A0A940DEW1"/>
<evidence type="ECO:0000313" key="2">
    <source>
        <dbReference type="Proteomes" id="UP000721442"/>
    </source>
</evidence>